<keyword evidence="2" id="KW-1185">Reference proteome</keyword>
<dbReference type="Proteomes" id="UP000284824">
    <property type="component" value="Unassembled WGS sequence"/>
</dbReference>
<comment type="caution">
    <text evidence="1">The sequence shown here is derived from an EMBL/GenBank/DDBJ whole genome shotgun (WGS) entry which is preliminary data.</text>
</comment>
<organism evidence="1 2">
    <name type="scientific">Nonomuraea polychroma</name>
    <dbReference type="NCBI Taxonomy" id="46176"/>
    <lineage>
        <taxon>Bacteria</taxon>
        <taxon>Bacillati</taxon>
        <taxon>Actinomycetota</taxon>
        <taxon>Actinomycetes</taxon>
        <taxon>Streptosporangiales</taxon>
        <taxon>Streptosporangiaceae</taxon>
        <taxon>Nonomuraea</taxon>
    </lineage>
</organism>
<reference evidence="1 2" key="1">
    <citation type="submission" date="2019-01" db="EMBL/GenBank/DDBJ databases">
        <title>Sequencing the genomes of 1000 actinobacteria strains.</title>
        <authorList>
            <person name="Klenk H.-P."/>
        </authorList>
    </citation>
    <scope>NUCLEOTIDE SEQUENCE [LARGE SCALE GENOMIC DNA]</scope>
    <source>
        <strain evidence="1 2">DSM 43925</strain>
    </source>
</reference>
<evidence type="ECO:0000313" key="1">
    <source>
        <dbReference type="EMBL" id="RVX45015.1"/>
    </source>
</evidence>
<accession>A0A438MHR8</accession>
<dbReference type="AlphaFoldDB" id="A0A438MHR8"/>
<proteinExistence type="predicted"/>
<dbReference type="EMBL" id="SAUN01000001">
    <property type="protein sequence ID" value="RVX45015.1"/>
    <property type="molecule type" value="Genomic_DNA"/>
</dbReference>
<gene>
    <name evidence="1" type="ORF">EDD27_7791</name>
</gene>
<dbReference type="RefSeq" id="WP_164903978.1">
    <property type="nucleotide sequence ID" value="NZ_SAUN01000001.1"/>
</dbReference>
<evidence type="ECO:0000313" key="2">
    <source>
        <dbReference type="Proteomes" id="UP000284824"/>
    </source>
</evidence>
<sequence length="55" mass="5836">MTIIDASPLGVAGPSAPTTVHLSGEIDIFTSEALRRWWREPAEVDDGRSVTAAGQ</sequence>
<name>A0A438MHR8_9ACTN</name>
<protein>
    <submittedName>
        <fullName evidence="1">Uncharacterized protein</fullName>
    </submittedName>
</protein>